<gene>
    <name evidence="1" type="ORF">M9H77_04037</name>
</gene>
<evidence type="ECO:0000313" key="2">
    <source>
        <dbReference type="Proteomes" id="UP001060085"/>
    </source>
</evidence>
<protein>
    <submittedName>
        <fullName evidence="1">Uncharacterized protein</fullName>
    </submittedName>
</protein>
<dbReference type="EMBL" id="CM044701">
    <property type="protein sequence ID" value="KAI5682809.1"/>
    <property type="molecule type" value="Genomic_DNA"/>
</dbReference>
<keyword evidence="2" id="KW-1185">Reference proteome</keyword>
<name>A0ACC0CD49_CATRO</name>
<sequence length="262" mass="29886">MEILFFLCLCLSLFRPPIMCSPPPPLDENSFTYENETDNGPAKWGHIDPNWQVCETGKLQSPIDLLDQRVQVFPKLGKLKRLYKPAPAVLKNRGHDISVMWKGDAGRIVINGTDYKLSQCHWHSPSEHTVNGTRYNLELHLVHKNSYGQLAVIGILYKLGHPDTFLAELLRHVTTAHGEIELGVVSPGEIKFGSRKYYRYIGSLTVPPCTEGVLWTILNKVRTVSREQIRTMRDVVHDGFEANARPIQRQNGRPIYFYRPQA</sequence>
<comment type="caution">
    <text evidence="1">The sequence shown here is derived from an EMBL/GenBank/DDBJ whole genome shotgun (WGS) entry which is preliminary data.</text>
</comment>
<evidence type="ECO:0000313" key="1">
    <source>
        <dbReference type="EMBL" id="KAI5682809.1"/>
    </source>
</evidence>
<dbReference type="Proteomes" id="UP001060085">
    <property type="component" value="Linkage Group LG01"/>
</dbReference>
<proteinExistence type="predicted"/>
<reference evidence="2" key="1">
    <citation type="journal article" date="2023" name="Nat. Plants">
        <title>Single-cell RNA sequencing provides a high-resolution roadmap for understanding the multicellular compartmentation of specialized metabolism.</title>
        <authorList>
            <person name="Sun S."/>
            <person name="Shen X."/>
            <person name="Li Y."/>
            <person name="Li Y."/>
            <person name="Wang S."/>
            <person name="Li R."/>
            <person name="Zhang H."/>
            <person name="Shen G."/>
            <person name="Guo B."/>
            <person name="Wei J."/>
            <person name="Xu J."/>
            <person name="St-Pierre B."/>
            <person name="Chen S."/>
            <person name="Sun C."/>
        </authorList>
    </citation>
    <scope>NUCLEOTIDE SEQUENCE [LARGE SCALE GENOMIC DNA]</scope>
</reference>
<organism evidence="1 2">
    <name type="scientific">Catharanthus roseus</name>
    <name type="common">Madagascar periwinkle</name>
    <name type="synonym">Vinca rosea</name>
    <dbReference type="NCBI Taxonomy" id="4058"/>
    <lineage>
        <taxon>Eukaryota</taxon>
        <taxon>Viridiplantae</taxon>
        <taxon>Streptophyta</taxon>
        <taxon>Embryophyta</taxon>
        <taxon>Tracheophyta</taxon>
        <taxon>Spermatophyta</taxon>
        <taxon>Magnoliopsida</taxon>
        <taxon>eudicotyledons</taxon>
        <taxon>Gunneridae</taxon>
        <taxon>Pentapetalae</taxon>
        <taxon>asterids</taxon>
        <taxon>lamiids</taxon>
        <taxon>Gentianales</taxon>
        <taxon>Apocynaceae</taxon>
        <taxon>Rauvolfioideae</taxon>
        <taxon>Vinceae</taxon>
        <taxon>Catharanthinae</taxon>
        <taxon>Catharanthus</taxon>
    </lineage>
</organism>
<accession>A0ACC0CD49</accession>